<accession>A0A9P4TZ37</accession>
<dbReference type="Proteomes" id="UP000800235">
    <property type="component" value="Unassembled WGS sequence"/>
</dbReference>
<reference evidence="4" key="1">
    <citation type="journal article" date="2020" name="Stud. Mycol.">
        <title>101 Dothideomycetes genomes: a test case for predicting lifestyles and emergence of pathogens.</title>
        <authorList>
            <person name="Haridas S."/>
            <person name="Albert R."/>
            <person name="Binder M."/>
            <person name="Bloem J."/>
            <person name="Labutti K."/>
            <person name="Salamov A."/>
            <person name="Andreopoulos B."/>
            <person name="Baker S."/>
            <person name="Barry K."/>
            <person name="Bills G."/>
            <person name="Bluhm B."/>
            <person name="Cannon C."/>
            <person name="Castanera R."/>
            <person name="Culley D."/>
            <person name="Daum C."/>
            <person name="Ezra D."/>
            <person name="Gonzalez J."/>
            <person name="Henrissat B."/>
            <person name="Kuo A."/>
            <person name="Liang C."/>
            <person name="Lipzen A."/>
            <person name="Lutzoni F."/>
            <person name="Magnuson J."/>
            <person name="Mondo S."/>
            <person name="Nolan M."/>
            <person name="Ohm R."/>
            <person name="Pangilinan J."/>
            <person name="Park H.-J."/>
            <person name="Ramirez L."/>
            <person name="Alfaro M."/>
            <person name="Sun H."/>
            <person name="Tritt A."/>
            <person name="Yoshinaga Y."/>
            <person name="Zwiers L.-H."/>
            <person name="Turgeon B."/>
            <person name="Goodwin S."/>
            <person name="Spatafora J."/>
            <person name="Crous P."/>
            <person name="Grigoriev I."/>
        </authorList>
    </citation>
    <scope>NUCLEOTIDE SEQUENCE</scope>
    <source>
        <strain evidence="4">CBS 130266</strain>
    </source>
</reference>
<keyword evidence="1" id="KW-0863">Zinc-finger</keyword>
<feature type="compositionally biased region" description="Low complexity" evidence="2">
    <location>
        <begin position="524"/>
        <end position="549"/>
    </location>
</feature>
<proteinExistence type="predicted"/>
<dbReference type="AlphaFoldDB" id="A0A9P4TZ37"/>
<dbReference type="PROSITE" id="PS50089">
    <property type="entry name" value="ZF_RING_2"/>
    <property type="match status" value="1"/>
</dbReference>
<feature type="region of interest" description="Disordered" evidence="2">
    <location>
        <begin position="58"/>
        <end position="90"/>
    </location>
</feature>
<evidence type="ECO:0000313" key="4">
    <source>
        <dbReference type="EMBL" id="KAF2432064.1"/>
    </source>
</evidence>
<feature type="compositionally biased region" description="Acidic residues" evidence="2">
    <location>
        <begin position="274"/>
        <end position="286"/>
    </location>
</feature>
<feature type="compositionally biased region" description="Basic and acidic residues" evidence="2">
    <location>
        <begin position="450"/>
        <end position="463"/>
    </location>
</feature>
<evidence type="ECO:0000259" key="3">
    <source>
        <dbReference type="PROSITE" id="PS50089"/>
    </source>
</evidence>
<keyword evidence="1" id="KW-0862">Zinc</keyword>
<organism evidence="4 5">
    <name type="scientific">Tothia fuscella</name>
    <dbReference type="NCBI Taxonomy" id="1048955"/>
    <lineage>
        <taxon>Eukaryota</taxon>
        <taxon>Fungi</taxon>
        <taxon>Dikarya</taxon>
        <taxon>Ascomycota</taxon>
        <taxon>Pezizomycotina</taxon>
        <taxon>Dothideomycetes</taxon>
        <taxon>Pleosporomycetidae</taxon>
        <taxon>Venturiales</taxon>
        <taxon>Cylindrosympodiaceae</taxon>
        <taxon>Tothia</taxon>
    </lineage>
</organism>
<evidence type="ECO:0000256" key="1">
    <source>
        <dbReference type="PROSITE-ProRule" id="PRU00175"/>
    </source>
</evidence>
<feature type="region of interest" description="Disordered" evidence="2">
    <location>
        <begin position="440"/>
        <end position="613"/>
    </location>
</feature>
<dbReference type="OrthoDB" id="8062037at2759"/>
<comment type="caution">
    <text evidence="4">The sequence shown here is derived from an EMBL/GenBank/DDBJ whole genome shotgun (WGS) entry which is preliminary data.</text>
</comment>
<feature type="compositionally biased region" description="Gly residues" evidence="2">
    <location>
        <begin position="730"/>
        <end position="743"/>
    </location>
</feature>
<dbReference type="GO" id="GO:0008270">
    <property type="term" value="F:zinc ion binding"/>
    <property type="evidence" value="ECO:0007669"/>
    <property type="project" value="UniProtKB-KW"/>
</dbReference>
<feature type="compositionally biased region" description="Basic and acidic residues" evidence="2">
    <location>
        <begin position="638"/>
        <end position="654"/>
    </location>
</feature>
<feature type="compositionally biased region" description="Polar residues" evidence="2">
    <location>
        <begin position="558"/>
        <end position="577"/>
    </location>
</feature>
<dbReference type="EMBL" id="MU007028">
    <property type="protein sequence ID" value="KAF2432064.1"/>
    <property type="molecule type" value="Genomic_DNA"/>
</dbReference>
<feature type="domain" description="RING-type" evidence="3">
    <location>
        <begin position="112"/>
        <end position="161"/>
    </location>
</feature>
<feature type="region of interest" description="Disordered" evidence="2">
    <location>
        <begin position="636"/>
        <end position="655"/>
    </location>
</feature>
<gene>
    <name evidence="4" type="ORF">EJ08DRAFT_162039</name>
</gene>
<name>A0A9P4TZ37_9PEZI</name>
<dbReference type="InterPro" id="IPR013083">
    <property type="entry name" value="Znf_RING/FYVE/PHD"/>
</dbReference>
<dbReference type="Pfam" id="PF13639">
    <property type="entry name" value="zf-RING_2"/>
    <property type="match status" value="1"/>
</dbReference>
<keyword evidence="1" id="KW-0479">Metal-binding</keyword>
<evidence type="ECO:0000313" key="5">
    <source>
        <dbReference type="Proteomes" id="UP000800235"/>
    </source>
</evidence>
<protein>
    <recommendedName>
        <fullName evidence="3">RING-type domain-containing protein</fullName>
    </recommendedName>
</protein>
<keyword evidence="5" id="KW-1185">Reference proteome</keyword>
<dbReference type="Gene3D" id="3.30.40.10">
    <property type="entry name" value="Zinc/RING finger domain, C3HC4 (zinc finger)"/>
    <property type="match status" value="1"/>
</dbReference>
<dbReference type="SUPFAM" id="SSF57850">
    <property type="entry name" value="RING/U-box"/>
    <property type="match status" value="1"/>
</dbReference>
<feature type="region of interest" description="Disordered" evidence="2">
    <location>
        <begin position="687"/>
        <end position="743"/>
    </location>
</feature>
<feature type="region of interest" description="Disordered" evidence="2">
    <location>
        <begin position="344"/>
        <end position="369"/>
    </location>
</feature>
<dbReference type="InterPro" id="IPR001841">
    <property type="entry name" value="Znf_RING"/>
</dbReference>
<sequence>MHSVHSSLSQCGNYLLDKGYSITFLPIRPIFFVSCLSNFLFTPLQLLHSLQSHYSQTLSPHQAPEMSDHGDDSEIPPSPDSDPGNAHPRRSHLLRSLRAVPIEDVPESQRTCPICQEDYTEHEPPTRLPCGHFAGLACMRHWFESRYEYGGLWFLRNTCPMRCQLFRQTHTSPPPRAEQLADAGLPADFDLDDEPDFTLDDGLPRGIFGLPGSNAFDGPHGFDAFTRNNINWTMQDIMERGRLDDDLTAARSRLTDLMARNSLRARMAGNDSQQSDDSDDSEEFESMAEAAREGARVEHLEALAGEALAARRREGRDPNPYLGTGMRYIDRLELLAAETIAARHPGGLARTPPSGRRAGAQGGSEASPDDVVRHELSSLLHEHLAHGLPHHRAVGVVRDLGRRLREDPRLDQFGRQARGGYNVETRVPRELGSTTLERPAQLRSAGQRISVRDRYNTETRVPRELGSTTQGRPAQLRTAGQRISVGDRYNTETRVPRELGSTTLGRPAQLREAGQRITTRRPSRVNSSSRSPTQVGSSRSPRTTTRGRPAQLRDIGSRINTGRINSRRPSTDGSISAFSRLPPRRVERRSPTQRSPRSSVATGTGTESRYFPDGVIRRSSFSRDNEFTDPLSDTLLYSERRNDGPLGVGRRDEGTSAFSLLPDGAARREAPLFNYPPQPDWIRVREEERTRERERRNRSRSGLSEAELERLESEMMEGLTFGNDARRGGSRGGRGYGPGRRLD</sequence>
<feature type="region of interest" description="Disordered" evidence="2">
    <location>
        <begin position="264"/>
        <end position="297"/>
    </location>
</feature>
<evidence type="ECO:0000256" key="2">
    <source>
        <dbReference type="SAM" id="MobiDB-lite"/>
    </source>
</evidence>